<proteinExistence type="predicted"/>
<dbReference type="AlphaFoldDB" id="A0A914WJK8"/>
<evidence type="ECO:0000313" key="2">
    <source>
        <dbReference type="WBParaSite" id="PSAMB.scaffold4213size15294.g23720.t1"/>
    </source>
</evidence>
<sequence>MNLFCMAGLIGRRDPAHRNAADEKVAGVGGASGETADLCIRSSGPAPIRLNLGLFQSIVVVRRRRQRAVRMPPSADLVLRSAPIRISKFSRTITPPPPCYKVWPVDGDRVPILDVLEAKMEKRLVTDAVFKSVSYVFGARI</sequence>
<keyword evidence="1" id="KW-1185">Reference proteome</keyword>
<accession>A0A914WJK8</accession>
<dbReference type="WBParaSite" id="PSAMB.scaffold4213size15294.g23720.t1">
    <property type="protein sequence ID" value="PSAMB.scaffold4213size15294.g23720.t1"/>
    <property type="gene ID" value="PSAMB.scaffold4213size15294.g23720"/>
</dbReference>
<evidence type="ECO:0000313" key="1">
    <source>
        <dbReference type="Proteomes" id="UP000887566"/>
    </source>
</evidence>
<protein>
    <submittedName>
        <fullName evidence="2">Uncharacterized protein</fullName>
    </submittedName>
</protein>
<dbReference type="Proteomes" id="UP000887566">
    <property type="component" value="Unplaced"/>
</dbReference>
<organism evidence="1 2">
    <name type="scientific">Plectus sambesii</name>
    <dbReference type="NCBI Taxonomy" id="2011161"/>
    <lineage>
        <taxon>Eukaryota</taxon>
        <taxon>Metazoa</taxon>
        <taxon>Ecdysozoa</taxon>
        <taxon>Nematoda</taxon>
        <taxon>Chromadorea</taxon>
        <taxon>Plectida</taxon>
        <taxon>Plectina</taxon>
        <taxon>Plectoidea</taxon>
        <taxon>Plectidae</taxon>
        <taxon>Plectus</taxon>
    </lineage>
</organism>
<reference evidence="2" key="1">
    <citation type="submission" date="2022-11" db="UniProtKB">
        <authorList>
            <consortium name="WormBaseParasite"/>
        </authorList>
    </citation>
    <scope>IDENTIFICATION</scope>
</reference>
<name>A0A914WJK8_9BILA</name>